<dbReference type="SUPFAM" id="SSF161098">
    <property type="entry name" value="MetI-like"/>
    <property type="match status" value="1"/>
</dbReference>
<accession>A0A938YKY2</accession>
<evidence type="ECO:0000256" key="2">
    <source>
        <dbReference type="ARBA" id="ARBA00022448"/>
    </source>
</evidence>
<feature type="transmembrane region" description="Helical" evidence="8">
    <location>
        <begin position="182"/>
        <end position="205"/>
    </location>
</feature>
<dbReference type="PANTHER" id="PTHR43357">
    <property type="entry name" value="INNER MEMBRANE ABC TRANSPORTER PERMEASE PROTEIN YDCV"/>
    <property type="match status" value="1"/>
</dbReference>
<sequence>MIATTTTRARSRTRGVGIVLILLGVLLPLVPLVIWAVSARWRYPDLLPQELSLRGLRTIVDPRSDILAGLGTSLLIAVLVSVLACAIGLPAGRAVGLYRFRGRRLVQFLLLAPVIVPGLAVTLGIQVFFVRAGLSESVAGVVLVHLMPTVPYAATLLGAAFANLDLDYERQARALGAGPVRVFLFATLPLLRPPLTVAALLTFLISWSEYVLTLLVGGGQVKTLPLLLFAAIGSSDTTSAAALGVLLVAPPLVLVAACARLLSGRSAGVIGFGRL</sequence>
<proteinExistence type="inferred from homology"/>
<dbReference type="PROSITE" id="PS50928">
    <property type="entry name" value="ABC_TM1"/>
    <property type="match status" value="1"/>
</dbReference>
<dbReference type="GO" id="GO:0055085">
    <property type="term" value="P:transmembrane transport"/>
    <property type="evidence" value="ECO:0007669"/>
    <property type="project" value="InterPro"/>
</dbReference>
<dbReference type="GO" id="GO:0005886">
    <property type="term" value="C:plasma membrane"/>
    <property type="evidence" value="ECO:0007669"/>
    <property type="project" value="UniProtKB-SubCell"/>
</dbReference>
<gene>
    <name evidence="10" type="ORF">JL107_08315</name>
</gene>
<keyword evidence="6 8" id="KW-1133">Transmembrane helix</keyword>
<keyword evidence="2 8" id="KW-0813">Transport</keyword>
<evidence type="ECO:0000256" key="4">
    <source>
        <dbReference type="ARBA" id="ARBA00022519"/>
    </source>
</evidence>
<evidence type="ECO:0000256" key="7">
    <source>
        <dbReference type="ARBA" id="ARBA00023136"/>
    </source>
</evidence>
<feature type="transmembrane region" description="Helical" evidence="8">
    <location>
        <begin position="16"/>
        <end position="37"/>
    </location>
</feature>
<comment type="subcellular location">
    <subcellularLocation>
        <location evidence="1">Cell inner membrane</location>
        <topology evidence="1">Multi-pass membrane protein</topology>
    </subcellularLocation>
    <subcellularLocation>
        <location evidence="8">Cell membrane</location>
        <topology evidence="8">Multi-pass membrane protein</topology>
    </subcellularLocation>
</comment>
<evidence type="ECO:0000256" key="8">
    <source>
        <dbReference type="RuleBase" id="RU363032"/>
    </source>
</evidence>
<evidence type="ECO:0000256" key="6">
    <source>
        <dbReference type="ARBA" id="ARBA00022989"/>
    </source>
</evidence>
<dbReference type="Proteomes" id="UP000663801">
    <property type="component" value="Unassembled WGS sequence"/>
</dbReference>
<evidence type="ECO:0000256" key="3">
    <source>
        <dbReference type="ARBA" id="ARBA00022475"/>
    </source>
</evidence>
<evidence type="ECO:0000313" key="10">
    <source>
        <dbReference type="EMBL" id="MBM9476441.1"/>
    </source>
</evidence>
<dbReference type="CDD" id="cd06261">
    <property type="entry name" value="TM_PBP2"/>
    <property type="match status" value="1"/>
</dbReference>
<reference evidence="10" key="1">
    <citation type="submission" date="2021-01" db="EMBL/GenBank/DDBJ databases">
        <title>KCTC 19127 draft genome.</title>
        <authorList>
            <person name="An D."/>
        </authorList>
    </citation>
    <scope>NUCLEOTIDE SEQUENCE</scope>
    <source>
        <strain evidence="10">KCTC 19127</strain>
    </source>
</reference>
<dbReference type="Gene3D" id="1.10.3720.10">
    <property type="entry name" value="MetI-like"/>
    <property type="match status" value="1"/>
</dbReference>
<comment type="caution">
    <text evidence="10">The sequence shown here is derived from an EMBL/GenBank/DDBJ whole genome shotgun (WGS) entry which is preliminary data.</text>
</comment>
<dbReference type="AlphaFoldDB" id="A0A938YKY2"/>
<keyword evidence="4" id="KW-0997">Cell inner membrane</keyword>
<evidence type="ECO:0000313" key="11">
    <source>
        <dbReference type="Proteomes" id="UP000663801"/>
    </source>
</evidence>
<name>A0A938YKY2_9ACTN</name>
<comment type="similarity">
    <text evidence="8">Belongs to the binding-protein-dependent transport system permease family.</text>
</comment>
<keyword evidence="11" id="KW-1185">Reference proteome</keyword>
<protein>
    <submittedName>
        <fullName evidence="10">ABC transporter permease subunit</fullName>
    </submittedName>
</protein>
<evidence type="ECO:0000256" key="1">
    <source>
        <dbReference type="ARBA" id="ARBA00004429"/>
    </source>
</evidence>
<dbReference type="InterPro" id="IPR000515">
    <property type="entry name" value="MetI-like"/>
</dbReference>
<feature type="transmembrane region" description="Helical" evidence="8">
    <location>
        <begin position="240"/>
        <end position="262"/>
    </location>
</feature>
<evidence type="ECO:0000259" key="9">
    <source>
        <dbReference type="PROSITE" id="PS50928"/>
    </source>
</evidence>
<feature type="transmembrane region" description="Helical" evidence="8">
    <location>
        <begin position="141"/>
        <end position="162"/>
    </location>
</feature>
<feature type="transmembrane region" description="Helical" evidence="8">
    <location>
        <begin position="108"/>
        <end position="129"/>
    </location>
</feature>
<organism evidence="10 11">
    <name type="scientific">Nakamurella flavida</name>
    <dbReference type="NCBI Taxonomy" id="363630"/>
    <lineage>
        <taxon>Bacteria</taxon>
        <taxon>Bacillati</taxon>
        <taxon>Actinomycetota</taxon>
        <taxon>Actinomycetes</taxon>
        <taxon>Nakamurellales</taxon>
        <taxon>Nakamurellaceae</taxon>
        <taxon>Nakamurella</taxon>
    </lineage>
</organism>
<evidence type="ECO:0000256" key="5">
    <source>
        <dbReference type="ARBA" id="ARBA00022692"/>
    </source>
</evidence>
<keyword evidence="7 8" id="KW-0472">Membrane</keyword>
<dbReference type="Pfam" id="PF00528">
    <property type="entry name" value="BPD_transp_1"/>
    <property type="match status" value="1"/>
</dbReference>
<keyword evidence="5 8" id="KW-0812">Transmembrane</keyword>
<dbReference type="PANTHER" id="PTHR43357:SF4">
    <property type="entry name" value="INNER MEMBRANE ABC TRANSPORTER PERMEASE PROTEIN YDCV"/>
    <property type="match status" value="1"/>
</dbReference>
<feature type="transmembrane region" description="Helical" evidence="8">
    <location>
        <begin position="66"/>
        <end position="87"/>
    </location>
</feature>
<feature type="domain" description="ABC transmembrane type-1" evidence="9">
    <location>
        <begin position="70"/>
        <end position="258"/>
    </location>
</feature>
<feature type="transmembrane region" description="Helical" evidence="8">
    <location>
        <begin position="211"/>
        <end position="233"/>
    </location>
</feature>
<dbReference type="EMBL" id="JAERWL010000007">
    <property type="protein sequence ID" value="MBM9476441.1"/>
    <property type="molecule type" value="Genomic_DNA"/>
</dbReference>
<dbReference type="InterPro" id="IPR035906">
    <property type="entry name" value="MetI-like_sf"/>
</dbReference>
<keyword evidence="3" id="KW-1003">Cell membrane</keyword>
<dbReference type="RefSeq" id="WP_205256552.1">
    <property type="nucleotide sequence ID" value="NZ_BAAAPV010000001.1"/>
</dbReference>